<evidence type="ECO:0000313" key="4">
    <source>
        <dbReference type="Proteomes" id="UP000177503"/>
    </source>
</evidence>
<reference evidence="3 4" key="1">
    <citation type="journal article" date="2016" name="Nat. Commun.">
        <title>Thousands of microbial genomes shed light on interconnected biogeochemical processes in an aquifer system.</title>
        <authorList>
            <person name="Anantharaman K."/>
            <person name="Brown C.T."/>
            <person name="Hug L.A."/>
            <person name="Sharon I."/>
            <person name="Castelle C.J."/>
            <person name="Probst A.J."/>
            <person name="Thomas B.C."/>
            <person name="Singh A."/>
            <person name="Wilkins M.J."/>
            <person name="Karaoz U."/>
            <person name="Brodie E.L."/>
            <person name="Williams K.H."/>
            <person name="Hubbard S.S."/>
            <person name="Banfield J.F."/>
        </authorList>
    </citation>
    <scope>NUCLEOTIDE SEQUENCE [LARGE SCALE GENOMIC DNA]</scope>
</reference>
<protein>
    <recommendedName>
        <fullName evidence="2">SWIM-type domain-containing protein</fullName>
    </recommendedName>
</protein>
<dbReference type="AlphaFoldDB" id="A0A1F8EGW7"/>
<dbReference type="GO" id="GO:0008270">
    <property type="term" value="F:zinc ion binding"/>
    <property type="evidence" value="ECO:0007669"/>
    <property type="project" value="UniProtKB-KW"/>
</dbReference>
<organism evidence="3 4">
    <name type="scientific">Candidatus Yanofskybacteria bacterium RIFCSPHIGHO2_01_FULL_41_27</name>
    <dbReference type="NCBI Taxonomy" id="1802662"/>
    <lineage>
        <taxon>Bacteria</taxon>
        <taxon>Candidatus Yanofskyibacteriota</taxon>
    </lineage>
</organism>
<proteinExistence type="predicted"/>
<sequence length="97" mass="10746">MAFSYLSVIHSDIKGDYYAKGIKLAKDKIVEITRSYNNGCHAIVRLETDYPVMIGFARNGSPAYSCTCVVFSHDCICEHIVATAITYDQSRGVSFTP</sequence>
<dbReference type="STRING" id="1802662.A2736_01390"/>
<dbReference type="InterPro" id="IPR007527">
    <property type="entry name" value="Znf_SWIM"/>
</dbReference>
<dbReference type="PROSITE" id="PS50966">
    <property type="entry name" value="ZF_SWIM"/>
    <property type="match status" value="1"/>
</dbReference>
<keyword evidence="1" id="KW-0479">Metal-binding</keyword>
<dbReference type="Proteomes" id="UP000177503">
    <property type="component" value="Unassembled WGS sequence"/>
</dbReference>
<name>A0A1F8EGW7_9BACT</name>
<evidence type="ECO:0000259" key="2">
    <source>
        <dbReference type="PROSITE" id="PS50966"/>
    </source>
</evidence>
<keyword evidence="1" id="KW-0863">Zinc-finger</keyword>
<evidence type="ECO:0000256" key="1">
    <source>
        <dbReference type="PROSITE-ProRule" id="PRU00325"/>
    </source>
</evidence>
<dbReference type="EMBL" id="MGJC01000033">
    <property type="protein sequence ID" value="OGM99318.1"/>
    <property type="molecule type" value="Genomic_DNA"/>
</dbReference>
<gene>
    <name evidence="3" type="ORF">A2736_01390</name>
</gene>
<feature type="domain" description="SWIM-type" evidence="2">
    <location>
        <begin position="50"/>
        <end position="88"/>
    </location>
</feature>
<accession>A0A1F8EGW7</accession>
<keyword evidence="1" id="KW-0862">Zinc</keyword>
<comment type="caution">
    <text evidence="3">The sequence shown here is derived from an EMBL/GenBank/DDBJ whole genome shotgun (WGS) entry which is preliminary data.</text>
</comment>
<evidence type="ECO:0000313" key="3">
    <source>
        <dbReference type="EMBL" id="OGM99318.1"/>
    </source>
</evidence>